<name>A0A0A9HP56_ARUDO</name>
<dbReference type="EMBL" id="GBRH01161245">
    <property type="protein sequence ID" value="JAE36651.1"/>
    <property type="molecule type" value="Transcribed_RNA"/>
</dbReference>
<evidence type="ECO:0000313" key="1">
    <source>
        <dbReference type="EMBL" id="JAE36651.1"/>
    </source>
</evidence>
<organism evidence="1">
    <name type="scientific">Arundo donax</name>
    <name type="common">Giant reed</name>
    <name type="synonym">Donax arundinaceus</name>
    <dbReference type="NCBI Taxonomy" id="35708"/>
    <lineage>
        <taxon>Eukaryota</taxon>
        <taxon>Viridiplantae</taxon>
        <taxon>Streptophyta</taxon>
        <taxon>Embryophyta</taxon>
        <taxon>Tracheophyta</taxon>
        <taxon>Spermatophyta</taxon>
        <taxon>Magnoliopsida</taxon>
        <taxon>Liliopsida</taxon>
        <taxon>Poales</taxon>
        <taxon>Poaceae</taxon>
        <taxon>PACMAD clade</taxon>
        <taxon>Arundinoideae</taxon>
        <taxon>Arundineae</taxon>
        <taxon>Arundo</taxon>
    </lineage>
</organism>
<reference evidence="1" key="1">
    <citation type="submission" date="2014-09" db="EMBL/GenBank/DDBJ databases">
        <authorList>
            <person name="Magalhaes I.L.F."/>
            <person name="Oliveira U."/>
            <person name="Santos F.R."/>
            <person name="Vidigal T.H.D.A."/>
            <person name="Brescovit A.D."/>
            <person name="Santos A.J."/>
        </authorList>
    </citation>
    <scope>NUCLEOTIDE SEQUENCE</scope>
    <source>
        <tissue evidence="1">Shoot tissue taken approximately 20 cm above the soil surface</tissue>
    </source>
</reference>
<protein>
    <submittedName>
        <fullName evidence="1">Uncharacterized protein</fullName>
    </submittedName>
</protein>
<sequence length="83" mass="8796">MRVPVAHACLLSLHAHTTPSRLKCPNTNDLRLINSHVFMIYGVSGRSSRYVPVSAIHPKLGASTTTTGALRGCCSLLLLTPGG</sequence>
<reference evidence="1" key="2">
    <citation type="journal article" date="2015" name="Data Brief">
        <title>Shoot transcriptome of the giant reed, Arundo donax.</title>
        <authorList>
            <person name="Barrero R.A."/>
            <person name="Guerrero F.D."/>
            <person name="Moolhuijzen P."/>
            <person name="Goolsby J.A."/>
            <person name="Tidwell J."/>
            <person name="Bellgard S.E."/>
            <person name="Bellgard M.I."/>
        </authorList>
    </citation>
    <scope>NUCLEOTIDE SEQUENCE</scope>
    <source>
        <tissue evidence="1">Shoot tissue taken approximately 20 cm above the soil surface</tissue>
    </source>
</reference>
<accession>A0A0A9HP56</accession>
<proteinExistence type="predicted"/>
<dbReference type="AlphaFoldDB" id="A0A0A9HP56"/>